<sequence>MSPDFIIDLGKEALMMILLLAAPMLGIGLAVGLLISIFQATTQIQEQTLTFIPKIIAVLLSILFFGPWMLNLIVDFTVNLFSNIPNIIGM</sequence>
<evidence type="ECO:0000256" key="9">
    <source>
        <dbReference type="RuleBase" id="RU364090"/>
    </source>
</evidence>
<evidence type="ECO:0000256" key="5">
    <source>
        <dbReference type="ARBA" id="ARBA00022692"/>
    </source>
</evidence>
<evidence type="ECO:0000256" key="7">
    <source>
        <dbReference type="ARBA" id="ARBA00023136"/>
    </source>
</evidence>
<evidence type="ECO:0000256" key="2">
    <source>
        <dbReference type="ARBA" id="ARBA00006156"/>
    </source>
</evidence>
<dbReference type="Pfam" id="PF01313">
    <property type="entry name" value="Bac_export_3"/>
    <property type="match status" value="1"/>
</dbReference>
<dbReference type="EMBL" id="FOIF01000008">
    <property type="protein sequence ID" value="SES79323.1"/>
    <property type="molecule type" value="Genomic_DNA"/>
</dbReference>
<evidence type="ECO:0000256" key="4">
    <source>
        <dbReference type="ARBA" id="ARBA00022475"/>
    </source>
</evidence>
<dbReference type="GO" id="GO:0009425">
    <property type="term" value="C:bacterial-type flagellum basal body"/>
    <property type="evidence" value="ECO:0007669"/>
    <property type="project" value="UniProtKB-SubCell"/>
</dbReference>
<keyword evidence="11" id="KW-1185">Reference proteome</keyword>
<keyword evidence="8 9" id="KW-0975">Bacterial flagellum</keyword>
<comment type="function">
    <text evidence="9">Role in flagellar biosynthesis.</text>
</comment>
<gene>
    <name evidence="9" type="primary">fliQ</name>
    <name evidence="10" type="ORF">SAMN03080614_100828</name>
</gene>
<feature type="transmembrane region" description="Helical" evidence="9">
    <location>
        <begin position="49"/>
        <end position="70"/>
    </location>
</feature>
<comment type="subcellular location">
    <subcellularLocation>
        <location evidence="1 9">Cell membrane</location>
        <topology evidence="1">Multi-pass membrane protein</topology>
    </subcellularLocation>
    <subcellularLocation>
        <location evidence="9">Bacterial flagellum basal body</location>
    </subcellularLocation>
</comment>
<dbReference type="RefSeq" id="WP_091349369.1">
    <property type="nucleotide sequence ID" value="NZ_FOIF01000008.1"/>
</dbReference>
<dbReference type="GO" id="GO:0009306">
    <property type="term" value="P:protein secretion"/>
    <property type="evidence" value="ECO:0007669"/>
    <property type="project" value="InterPro"/>
</dbReference>
<dbReference type="InterPro" id="IPR006305">
    <property type="entry name" value="FliQ"/>
</dbReference>
<evidence type="ECO:0000256" key="6">
    <source>
        <dbReference type="ARBA" id="ARBA00022989"/>
    </source>
</evidence>
<organism evidence="10 11">
    <name type="scientific">Anaerobranca gottschalkii DSM 13577</name>
    <dbReference type="NCBI Taxonomy" id="1120990"/>
    <lineage>
        <taxon>Bacteria</taxon>
        <taxon>Bacillati</taxon>
        <taxon>Bacillota</taxon>
        <taxon>Clostridia</taxon>
        <taxon>Eubacteriales</taxon>
        <taxon>Proteinivoracaceae</taxon>
        <taxon>Anaerobranca</taxon>
    </lineage>
</organism>
<dbReference type="PIRSF" id="PIRSF004669">
    <property type="entry name" value="FliQ"/>
    <property type="match status" value="1"/>
</dbReference>
<feature type="transmembrane region" description="Helical" evidence="9">
    <location>
        <begin position="13"/>
        <end position="37"/>
    </location>
</feature>
<evidence type="ECO:0000313" key="11">
    <source>
        <dbReference type="Proteomes" id="UP000243819"/>
    </source>
</evidence>
<keyword evidence="10" id="KW-0969">Cilium</keyword>
<keyword evidence="5 9" id="KW-0812">Transmembrane</keyword>
<evidence type="ECO:0000256" key="1">
    <source>
        <dbReference type="ARBA" id="ARBA00004651"/>
    </source>
</evidence>
<evidence type="ECO:0000256" key="3">
    <source>
        <dbReference type="ARBA" id="ARBA00021718"/>
    </source>
</evidence>
<dbReference type="PANTHER" id="PTHR34040:SF2">
    <property type="entry name" value="FLAGELLAR BIOSYNTHETIC PROTEIN FLIQ"/>
    <property type="match status" value="1"/>
</dbReference>
<keyword evidence="10" id="KW-0966">Cell projection</keyword>
<dbReference type="PRINTS" id="PR00952">
    <property type="entry name" value="TYPE3IMQPROT"/>
</dbReference>
<evidence type="ECO:0000313" key="10">
    <source>
        <dbReference type="EMBL" id="SES79323.1"/>
    </source>
</evidence>
<dbReference type="AlphaFoldDB" id="A0A1H9ZCQ3"/>
<name>A0A1H9ZCQ3_9FIRM</name>
<keyword evidence="4 9" id="KW-1003">Cell membrane</keyword>
<keyword evidence="6 9" id="KW-1133">Transmembrane helix</keyword>
<dbReference type="GO" id="GO:0005886">
    <property type="term" value="C:plasma membrane"/>
    <property type="evidence" value="ECO:0007669"/>
    <property type="project" value="UniProtKB-SubCell"/>
</dbReference>
<keyword evidence="10" id="KW-0282">Flagellum</keyword>
<proteinExistence type="inferred from homology"/>
<dbReference type="Proteomes" id="UP000243819">
    <property type="component" value="Unassembled WGS sequence"/>
</dbReference>
<accession>A0A1H9ZCQ3</accession>
<dbReference type="InterPro" id="IPR002191">
    <property type="entry name" value="Bac_export_3"/>
</dbReference>
<dbReference type="OrthoDB" id="9806440at2"/>
<dbReference type="NCBIfam" id="TIGR01402">
    <property type="entry name" value="fliQ"/>
    <property type="match status" value="1"/>
</dbReference>
<protein>
    <recommendedName>
        <fullName evidence="3 9">Flagellar biosynthetic protein FliQ</fullName>
    </recommendedName>
</protein>
<dbReference type="PANTHER" id="PTHR34040">
    <property type="entry name" value="FLAGELLAR BIOSYNTHETIC PROTEIN FLIQ"/>
    <property type="match status" value="1"/>
</dbReference>
<dbReference type="STRING" id="1120990.SAMN03080614_100828"/>
<reference evidence="11" key="1">
    <citation type="submission" date="2016-10" db="EMBL/GenBank/DDBJ databases">
        <authorList>
            <person name="Varghese N."/>
            <person name="Submissions S."/>
        </authorList>
    </citation>
    <scope>NUCLEOTIDE SEQUENCE [LARGE SCALE GENOMIC DNA]</scope>
    <source>
        <strain evidence="11">DSM 13577</strain>
    </source>
</reference>
<evidence type="ECO:0000256" key="8">
    <source>
        <dbReference type="ARBA" id="ARBA00023143"/>
    </source>
</evidence>
<comment type="similarity">
    <text evidence="2 9">Belongs to the FliQ/MopD/SpaQ family.</text>
</comment>
<keyword evidence="7 9" id="KW-0472">Membrane</keyword>
<dbReference type="GO" id="GO:0044780">
    <property type="term" value="P:bacterial-type flagellum assembly"/>
    <property type="evidence" value="ECO:0007669"/>
    <property type="project" value="InterPro"/>
</dbReference>